<evidence type="ECO:0000313" key="4">
    <source>
        <dbReference type="Proteomes" id="UP000243937"/>
    </source>
</evidence>
<dbReference type="EMBL" id="CP021377">
    <property type="protein sequence ID" value="ART82470.1"/>
    <property type="molecule type" value="Genomic_DNA"/>
</dbReference>
<name>A0A1Y0D4L7_9GAMM</name>
<protein>
    <submittedName>
        <fullName evidence="3">Uncharacterized protein</fullName>
    </submittedName>
</protein>
<keyword evidence="1" id="KW-0812">Transmembrane</keyword>
<reference evidence="3 4" key="1">
    <citation type="journal article" date="2014" name="Int. J. Syst. Evol. Microbiol.">
        <title>Oceanisphaera profunda sp. nov., a marine bacterium isolated from deep-sea sediment, and emended description of the genus Oceanisphaera.</title>
        <authorList>
            <person name="Xu Z."/>
            <person name="Zhang X.Y."/>
            <person name="Su H.N."/>
            <person name="Yu Z.C."/>
            <person name="Liu C."/>
            <person name="Li H."/>
            <person name="Chen X.L."/>
            <person name="Song X.Y."/>
            <person name="Xie B.B."/>
            <person name="Qin Q.L."/>
            <person name="Zhou B.C."/>
            <person name="Shi M."/>
            <person name="Huang Y."/>
            <person name="Zhang Y.Z."/>
        </authorList>
    </citation>
    <scope>NUCLEOTIDE SEQUENCE [LARGE SCALE GENOMIC DNA]</scope>
    <source>
        <strain evidence="3 4">SM1222</strain>
    </source>
</reference>
<evidence type="ECO:0000256" key="2">
    <source>
        <dbReference type="SAM" id="SignalP"/>
    </source>
</evidence>
<proteinExistence type="predicted"/>
<keyword evidence="4" id="KW-1185">Reference proteome</keyword>
<dbReference type="Proteomes" id="UP000243937">
    <property type="component" value="Chromosome"/>
</dbReference>
<feature type="transmembrane region" description="Helical" evidence="1">
    <location>
        <begin position="1211"/>
        <end position="1232"/>
    </location>
</feature>
<feature type="transmembrane region" description="Helical" evidence="1">
    <location>
        <begin position="730"/>
        <end position="749"/>
    </location>
</feature>
<dbReference type="KEGG" id="opf:CBP31_07385"/>
<feature type="transmembrane region" description="Helical" evidence="1">
    <location>
        <begin position="696"/>
        <end position="718"/>
    </location>
</feature>
<keyword evidence="1" id="KW-1133">Transmembrane helix</keyword>
<gene>
    <name evidence="3" type="ORF">CBP31_07385</name>
</gene>
<keyword evidence="2" id="KW-0732">Signal</keyword>
<sequence>MRYLMFFTLLLLNLSALSARATTPIPEPLQPWVEWVLADEPQRLCPFLYNQAHDQPCAWPTQLNLDLTERGGQFSQQWQLYSDSWVPLPGDTQHWPQQVTVNNQPQPIALKNGRPSVKLAAGQYMIRGQWQWHTLPKSLMLPPASGLLALTINDQAKRDLDIDTKGLLWLAKSQTEQPNTAPPSDALTLQVFRKISDLNPLQVTNQITLEVTGEQRELVLGPVLLDKQIPLQLDSPLPAKIEPDGRLRVQVRPGRWTLTLISRHPSAVHEISLPTIKAPWPEQEVWVFEAAPQLRLVEVESLSSIDPQQTNLPNDWQRLPAYRVNQGERMVLREIRRGNPDPQPNQLELRRQLWLDFDGAGYSVQDRLTGQINQGWRLEANPALELGQVTLNGQPQFITQQVGSELKGVEIRQGNIDLIADSRYQGSVSSLPAVGWNTDLASLQTRLYLPPGWSLLSASGMDKAPNTWLSHWTLLDLFLVLIAAVAAFRLWGGWWGLLTLVTLALIWHESSGFGPPRWVWLNLMAASALLKVLPAGLLRKAMIGYRSVCLAVLLLIALPFMAEQVRLAMYPQLAKVSYHLPNTALEHYSSAQEAEMSAADDMGDVRDGEYRSLKSESSPVQSLTDSYVRRQGSAAPMASKSLPPARALHQADPNAKLQTGPGLPQWHANNIDMSWNGPVEEAQQINLILLSPTMNLALSLLRVLLLSLLMLRMAGFTLSRQRGFYQESRLWSALLPIGLLLPLLLALPLPAQADIPNQALLNELKTRLLVPADCLPECAQITRLHLVLPALSNNVPENVPDNLTDNRAEHTPQPLNMELEIHAQASVAVPLPRAHAHWQLKAVLVDGQPATALRRDAAGVLYVPLSKGIHQLQLQGDLYGEQLQLDLPLVPRHVKVIANGWAVRGLNDNGVPKSPLQFSRAQAQAGSQAGAAQLASGPQPDFVQVTRTVQLGLDWQVDTQVSRVSPLGQPIILSLPLLKGESLLTDGLTVKDGNLQLTLQADQTSAHWQSRLDKSAELTLTAADTTRWSEVWRLDSSAIWHVESSGLVESQPNSAQGGEQNTWLPVWHPWPGESLTLHISRPAGVPGQTLTIDSSQLNLATGRKAVDVDLRLQVRSSQGGQHSVQLPEQIELQSVLINGRSHTLRQQADHSLLLPLTPGAQQIQINWRQQPGIATLFNTPHIVLNSASVNNDIQLTLGDDRWILWASGPPMGPAVLFWSLLLIIVLLAFGLSRVRFTPLRFHHWLLLGIGLSQVPLWMALVVVAWLLALGLRGRWQHQAAGAAFNLAQIGLVLLSLLALGFLFLAIQQGLLGLPNMQISGHGSYANTLRWYQDRSAGNLPQAWVLSVPLWVYRLLMLGWALWLAFALLGWLRWGWECFSQQGIWRPLNIQFDFEAKKKAKTGSETPPKN</sequence>
<feature type="transmembrane region" description="Helical" evidence="1">
    <location>
        <begin position="518"/>
        <end position="537"/>
    </location>
</feature>
<organism evidence="3 4">
    <name type="scientific">Oceanisphaera profunda</name>
    <dbReference type="NCBI Taxonomy" id="1416627"/>
    <lineage>
        <taxon>Bacteria</taxon>
        <taxon>Pseudomonadati</taxon>
        <taxon>Pseudomonadota</taxon>
        <taxon>Gammaproteobacteria</taxon>
        <taxon>Aeromonadales</taxon>
        <taxon>Aeromonadaceae</taxon>
        <taxon>Oceanisphaera</taxon>
    </lineage>
</organism>
<feature type="transmembrane region" description="Helical" evidence="1">
    <location>
        <begin position="477"/>
        <end position="506"/>
    </location>
</feature>
<evidence type="ECO:0000313" key="3">
    <source>
        <dbReference type="EMBL" id="ART82470.1"/>
    </source>
</evidence>
<feature type="transmembrane region" description="Helical" evidence="1">
    <location>
        <begin position="543"/>
        <end position="562"/>
    </location>
</feature>
<feature type="transmembrane region" description="Helical" evidence="1">
    <location>
        <begin position="1283"/>
        <end position="1306"/>
    </location>
</feature>
<feature type="signal peptide" evidence="2">
    <location>
        <begin position="1"/>
        <end position="21"/>
    </location>
</feature>
<keyword evidence="1" id="KW-0472">Membrane</keyword>
<evidence type="ECO:0000256" key="1">
    <source>
        <dbReference type="SAM" id="Phobius"/>
    </source>
</evidence>
<feature type="transmembrane region" description="Helical" evidence="1">
    <location>
        <begin position="1350"/>
        <end position="1371"/>
    </location>
</feature>
<feature type="transmembrane region" description="Helical" evidence="1">
    <location>
        <begin position="1244"/>
        <end position="1271"/>
    </location>
</feature>
<feature type="chain" id="PRO_5011987800" evidence="2">
    <location>
        <begin position="22"/>
        <end position="1409"/>
    </location>
</feature>
<accession>A0A1Y0D4L7</accession>
<dbReference type="RefSeq" id="WP_174664626.1">
    <property type="nucleotide sequence ID" value="NZ_CP021377.1"/>
</dbReference>